<feature type="non-terminal residue" evidence="1">
    <location>
        <position position="1"/>
    </location>
</feature>
<dbReference type="InterPro" id="IPR013211">
    <property type="entry name" value="LVIVD"/>
</dbReference>
<dbReference type="AlphaFoldDB" id="A0A382Y3I4"/>
<dbReference type="EMBL" id="UINC01172141">
    <property type="protein sequence ID" value="SVD77058.1"/>
    <property type="molecule type" value="Genomic_DNA"/>
</dbReference>
<sequence>YFENLFVKDSVVITTSNYGPLFFDVSEDKFNRLTDISSSVTSTKCCYDDGADLHGNNLYISTGGDMGYGYRIIDVTNPKSPSHVSDVTVTDLRPDDGYNPWFVALEANDKYVVLIDEYGGTGNESGVDNGAVRIFNTTSPYTEVAKFDVGYADKFELAGNYIYMTYGGVLRVYDISDINDIKIVSRLGYDYYSDEYICHGGDCNSYWVYSAGDIKLHGNYLYANEGYKYGVDIFDVSDPTKPFRVASIPEKKHDPWVWNPDTEEWD</sequence>
<organism evidence="1">
    <name type="scientific">marine metagenome</name>
    <dbReference type="NCBI Taxonomy" id="408172"/>
    <lineage>
        <taxon>unclassified sequences</taxon>
        <taxon>metagenomes</taxon>
        <taxon>ecological metagenomes</taxon>
    </lineage>
</organism>
<evidence type="ECO:0008006" key="2">
    <source>
        <dbReference type="Google" id="ProtNLM"/>
    </source>
</evidence>
<reference evidence="1" key="1">
    <citation type="submission" date="2018-05" db="EMBL/GenBank/DDBJ databases">
        <authorList>
            <person name="Lanie J.A."/>
            <person name="Ng W.-L."/>
            <person name="Kazmierczak K.M."/>
            <person name="Andrzejewski T.M."/>
            <person name="Davidsen T.M."/>
            <person name="Wayne K.J."/>
            <person name="Tettelin H."/>
            <person name="Glass J.I."/>
            <person name="Rusch D."/>
            <person name="Podicherti R."/>
            <person name="Tsui H.-C.T."/>
            <person name="Winkler M.E."/>
        </authorList>
    </citation>
    <scope>NUCLEOTIDE SEQUENCE</scope>
</reference>
<name>A0A382Y3I4_9ZZZZ</name>
<dbReference type="Pfam" id="PF08309">
    <property type="entry name" value="LVIVD"/>
    <property type="match status" value="3"/>
</dbReference>
<protein>
    <recommendedName>
        <fullName evidence="2">LVIVD repeat-containing protein</fullName>
    </recommendedName>
</protein>
<evidence type="ECO:0000313" key="1">
    <source>
        <dbReference type="EMBL" id="SVD77058.1"/>
    </source>
</evidence>
<proteinExistence type="predicted"/>
<feature type="non-terminal residue" evidence="1">
    <location>
        <position position="266"/>
    </location>
</feature>
<gene>
    <name evidence="1" type="ORF">METZ01_LOCUS429912</name>
</gene>
<accession>A0A382Y3I4</accession>